<gene>
    <name evidence="5" type="ORF">J2Z30_003325</name>
    <name evidence="4" type="ORF">SIRAN4223</name>
</gene>
<evidence type="ECO:0000313" key="5">
    <source>
        <dbReference type="EMBL" id="MBP2062309.1"/>
    </source>
</evidence>
<dbReference type="GO" id="GO:0008168">
    <property type="term" value="F:methyltransferase activity"/>
    <property type="evidence" value="ECO:0007669"/>
    <property type="project" value="UniProtKB-KW"/>
</dbReference>
<keyword evidence="1 5" id="KW-0489">Methyltransferase</keyword>
<dbReference type="PANTHER" id="PTHR43861">
    <property type="entry name" value="TRANS-ACONITATE 2-METHYLTRANSFERASE-RELATED"/>
    <property type="match status" value="1"/>
</dbReference>
<accession>A0A060ZMY5</accession>
<evidence type="ECO:0000256" key="1">
    <source>
        <dbReference type="ARBA" id="ARBA00022603"/>
    </source>
</evidence>
<dbReference type="InterPro" id="IPR041698">
    <property type="entry name" value="Methyltransf_25"/>
</dbReference>
<dbReference type="Gene3D" id="3.40.50.150">
    <property type="entry name" value="Vaccinia Virus protein VP39"/>
    <property type="match status" value="1"/>
</dbReference>
<dbReference type="HOGENOM" id="CLU_093181_0_0_11"/>
<dbReference type="Proteomes" id="UP000756710">
    <property type="component" value="Unassembled WGS sequence"/>
</dbReference>
<dbReference type="EMBL" id="LK022848">
    <property type="protein sequence ID" value="CDR07490.1"/>
    <property type="molecule type" value="Genomic_DNA"/>
</dbReference>
<keyword evidence="6" id="KW-1185">Reference proteome</keyword>
<reference evidence="4" key="1">
    <citation type="submission" date="2014-05" db="EMBL/GenBank/DDBJ databases">
        <authorList>
            <person name="Horn Fabian"/>
        </authorList>
    </citation>
    <scope>NUCLEOTIDE SEQUENCE</scope>
</reference>
<dbReference type="GO" id="GO:0032259">
    <property type="term" value="P:methylation"/>
    <property type="evidence" value="ECO:0007669"/>
    <property type="project" value="UniProtKB-KW"/>
</dbReference>
<sequence length="234" mass="25353">MTETAWDTYARQKPQRRPVNAAGETTWFNWTQYPDHGPGAEVLGVNRGSAVLELGCGKGGNLAHVATLGARAVGVDLSLAQLRAAEARWADTAELELHQADALDFLAHCTDTFDAVFSAFGAVWFTAPARLLSAIRERLRPGGVLAFSQRPPVEGCYGCQASYITRSEDEDPLVVKRWDYEPPRWTQILCAHGFTGATARLLPPPVGPRKIGTLLVRATRGAVTRTGARRGGTQ</sequence>
<keyword evidence="2" id="KW-0808">Transferase</keyword>
<evidence type="ECO:0000313" key="4">
    <source>
        <dbReference type="EMBL" id="CDR07490.1"/>
    </source>
</evidence>
<dbReference type="EMBL" id="JAGGLR010000008">
    <property type="protein sequence ID" value="MBP2062309.1"/>
    <property type="molecule type" value="Genomic_DNA"/>
</dbReference>
<dbReference type="PANTHER" id="PTHR43861:SF1">
    <property type="entry name" value="TRANS-ACONITATE 2-METHYLTRANSFERASE"/>
    <property type="match status" value="1"/>
</dbReference>
<evidence type="ECO:0000313" key="6">
    <source>
        <dbReference type="Proteomes" id="UP000756710"/>
    </source>
</evidence>
<protein>
    <submittedName>
        <fullName evidence="5">SAM-dependent methyltransferase</fullName>
    </submittedName>
</protein>
<dbReference type="CDD" id="cd02440">
    <property type="entry name" value="AdoMet_MTases"/>
    <property type="match status" value="1"/>
</dbReference>
<dbReference type="RefSeq" id="WP_044571292.1">
    <property type="nucleotide sequence ID" value="NZ_BAABDR010000003.1"/>
</dbReference>
<dbReference type="SUPFAM" id="SSF53335">
    <property type="entry name" value="S-adenosyl-L-methionine-dependent methyltransferases"/>
    <property type="match status" value="1"/>
</dbReference>
<name>A0A060ZMY5_9ACTN</name>
<dbReference type="GO" id="GO:0017000">
    <property type="term" value="P:antibiotic biosynthetic process"/>
    <property type="evidence" value="ECO:0007669"/>
    <property type="project" value="UniProtKB-ARBA"/>
</dbReference>
<dbReference type="InterPro" id="IPR029063">
    <property type="entry name" value="SAM-dependent_MTases_sf"/>
</dbReference>
<evidence type="ECO:0000259" key="3">
    <source>
        <dbReference type="Pfam" id="PF13649"/>
    </source>
</evidence>
<dbReference type="AlphaFoldDB" id="A0A060ZMY5"/>
<organism evidence="4">
    <name type="scientific">Streptomyces iranensis</name>
    <dbReference type="NCBI Taxonomy" id="576784"/>
    <lineage>
        <taxon>Bacteria</taxon>
        <taxon>Bacillati</taxon>
        <taxon>Actinomycetota</taxon>
        <taxon>Actinomycetes</taxon>
        <taxon>Kitasatosporales</taxon>
        <taxon>Streptomycetaceae</taxon>
        <taxon>Streptomyces</taxon>
        <taxon>Streptomyces violaceusniger group</taxon>
    </lineage>
</organism>
<dbReference type="Pfam" id="PF13649">
    <property type="entry name" value="Methyltransf_25"/>
    <property type="match status" value="1"/>
</dbReference>
<feature type="domain" description="Methyltransferase" evidence="3">
    <location>
        <begin position="51"/>
        <end position="143"/>
    </location>
</feature>
<reference evidence="5 6" key="2">
    <citation type="submission" date="2021-03" db="EMBL/GenBank/DDBJ databases">
        <title>Genomic Encyclopedia of Type Strains, Phase IV (KMG-IV): sequencing the most valuable type-strain genomes for metagenomic binning, comparative biology and taxonomic classification.</title>
        <authorList>
            <person name="Goeker M."/>
        </authorList>
    </citation>
    <scope>NUCLEOTIDE SEQUENCE [LARGE SCALE GENOMIC DNA]</scope>
    <source>
        <strain evidence="5 6">DSM 41954</strain>
    </source>
</reference>
<proteinExistence type="predicted"/>
<evidence type="ECO:0000256" key="2">
    <source>
        <dbReference type="ARBA" id="ARBA00022679"/>
    </source>
</evidence>